<feature type="compositionally biased region" description="Polar residues" evidence="1">
    <location>
        <begin position="312"/>
        <end position="324"/>
    </location>
</feature>
<gene>
    <name evidence="2" type="ORF">ASPCADRAFT_135375</name>
</gene>
<sequence>MGQSSSTQRTRRHSTPPEHFLSFHANRGRINRDEAMNHGYNSEQTGEYLPQSGTETDNDRTHTTPVGSAHLNPAAEIWHPNVPVDEQRQMRTIQEESDPQYEPGQREYRSAIFARMAARRQSTMSRLGSRILPNSVIRGLLSSEEETPAEGHAHRHGVVSRSIPRSEATHSSARFSPFSSLGSRNVSRRRSLRAPYFIPRNDTSIATDPTHSGTYLENAVENAPEPTRSSWRRSARLHRVRNSLSGPIGHMFGQSYPNMSDQEPGPTPQPPLDPLSSEDPEGFIPYPGSMNSQMDFDEPHELDSVEPAVGSTRPTSPMSSQSAQGPPGLRQFPGLLRARPSRVMRREEQTPLSRVLQLAATAIAAQLSGTTGPAMPNIQALGNDGLDGSLENFIQSLQHATSAQTSPNDTGNLAGDNSPPTPVNFLRVFRFANSDGTRPVGPLNRSTADSENTDSNGDGMDVDNPPDGPEGRTVTLVVVGVRSVPSGNGPSGDQPGNAGTGLDALLRLPFLSPGNLARNPDNNRSRFPPRPEGRPMLPPIRIHGDAPSGLNANGETLTQQGAPTHLPRFSLCTFGKPPGSPSSSVNSSRTGIVNRVIQRIHSQPKAINCIGDVTNDVEVTRNMRAIVILGLAPLDAMVLWNPTMLHLLQAEAG</sequence>
<feature type="compositionally biased region" description="Polar residues" evidence="1">
    <location>
        <begin position="169"/>
        <end position="185"/>
    </location>
</feature>
<feature type="region of interest" description="Disordered" evidence="1">
    <location>
        <begin position="242"/>
        <end position="335"/>
    </location>
</feature>
<feature type="compositionally biased region" description="Basic and acidic residues" evidence="1">
    <location>
        <begin position="521"/>
        <end position="533"/>
    </location>
</feature>
<dbReference type="Proteomes" id="UP000188318">
    <property type="component" value="Unassembled WGS sequence"/>
</dbReference>
<keyword evidence="3" id="KW-1185">Reference proteome</keyword>
<dbReference type="AlphaFoldDB" id="A0A1R3R6T3"/>
<proteinExistence type="predicted"/>
<protein>
    <submittedName>
        <fullName evidence="2">Uncharacterized protein</fullName>
    </submittedName>
</protein>
<dbReference type="VEuPathDB" id="FungiDB:ASPCADRAFT_135375"/>
<accession>A0A1R3R6T3</accession>
<evidence type="ECO:0000313" key="2">
    <source>
        <dbReference type="EMBL" id="OOF90190.1"/>
    </source>
</evidence>
<evidence type="ECO:0000256" key="1">
    <source>
        <dbReference type="SAM" id="MobiDB-lite"/>
    </source>
</evidence>
<dbReference type="STRING" id="602072.A0A1R3R6T3"/>
<feature type="region of interest" description="Disordered" evidence="1">
    <location>
        <begin position="1"/>
        <end position="26"/>
    </location>
</feature>
<feature type="region of interest" description="Disordered" evidence="1">
    <location>
        <begin position="512"/>
        <end position="536"/>
    </location>
</feature>
<feature type="region of interest" description="Disordered" evidence="1">
    <location>
        <begin position="145"/>
        <end position="186"/>
    </location>
</feature>
<organism evidence="2 3">
    <name type="scientific">Aspergillus carbonarius (strain ITEM 5010)</name>
    <dbReference type="NCBI Taxonomy" id="602072"/>
    <lineage>
        <taxon>Eukaryota</taxon>
        <taxon>Fungi</taxon>
        <taxon>Dikarya</taxon>
        <taxon>Ascomycota</taxon>
        <taxon>Pezizomycotina</taxon>
        <taxon>Eurotiomycetes</taxon>
        <taxon>Eurotiomycetidae</taxon>
        <taxon>Eurotiales</taxon>
        <taxon>Aspergillaceae</taxon>
        <taxon>Aspergillus</taxon>
        <taxon>Aspergillus subgen. Circumdati</taxon>
    </lineage>
</organism>
<feature type="region of interest" description="Disordered" evidence="1">
    <location>
        <begin position="40"/>
        <end position="64"/>
    </location>
</feature>
<dbReference type="OrthoDB" id="8062037at2759"/>
<feature type="compositionally biased region" description="Polar residues" evidence="1">
    <location>
        <begin position="40"/>
        <end position="55"/>
    </location>
</feature>
<name>A0A1R3R6T3_ASPC5</name>
<feature type="region of interest" description="Disordered" evidence="1">
    <location>
        <begin position="434"/>
        <end position="472"/>
    </location>
</feature>
<feature type="compositionally biased region" description="Polar residues" evidence="1">
    <location>
        <begin position="444"/>
        <end position="456"/>
    </location>
</feature>
<reference evidence="3" key="1">
    <citation type="journal article" date="2017" name="Genome Biol.">
        <title>Comparative genomics reveals high biological diversity and specific adaptations in the industrially and medically important fungal genus Aspergillus.</title>
        <authorList>
            <person name="de Vries R.P."/>
            <person name="Riley R."/>
            <person name="Wiebenga A."/>
            <person name="Aguilar-Osorio G."/>
            <person name="Amillis S."/>
            <person name="Uchima C.A."/>
            <person name="Anderluh G."/>
            <person name="Asadollahi M."/>
            <person name="Askin M."/>
            <person name="Barry K."/>
            <person name="Battaglia E."/>
            <person name="Bayram O."/>
            <person name="Benocci T."/>
            <person name="Braus-Stromeyer S.A."/>
            <person name="Caldana C."/>
            <person name="Canovas D."/>
            <person name="Cerqueira G.C."/>
            <person name="Chen F."/>
            <person name="Chen W."/>
            <person name="Choi C."/>
            <person name="Clum A."/>
            <person name="Dos Santos R.A."/>
            <person name="Damasio A.R."/>
            <person name="Diallinas G."/>
            <person name="Emri T."/>
            <person name="Fekete E."/>
            <person name="Flipphi M."/>
            <person name="Freyberg S."/>
            <person name="Gallo A."/>
            <person name="Gournas C."/>
            <person name="Habgood R."/>
            <person name="Hainaut M."/>
            <person name="Harispe M.L."/>
            <person name="Henrissat B."/>
            <person name="Hilden K.S."/>
            <person name="Hope R."/>
            <person name="Hossain A."/>
            <person name="Karabika E."/>
            <person name="Karaffa L."/>
            <person name="Karanyi Z."/>
            <person name="Krasevec N."/>
            <person name="Kuo A."/>
            <person name="Kusch H."/>
            <person name="LaButti K."/>
            <person name="Lagendijk E.L."/>
            <person name="Lapidus A."/>
            <person name="Levasseur A."/>
            <person name="Lindquist E."/>
            <person name="Lipzen A."/>
            <person name="Logrieco A.F."/>
            <person name="MacCabe A."/>
            <person name="Maekelae M.R."/>
            <person name="Malavazi I."/>
            <person name="Melin P."/>
            <person name="Meyer V."/>
            <person name="Mielnichuk N."/>
            <person name="Miskei M."/>
            <person name="Molnar A.P."/>
            <person name="Mule G."/>
            <person name="Ngan C.Y."/>
            <person name="Orejas M."/>
            <person name="Orosz E."/>
            <person name="Ouedraogo J.P."/>
            <person name="Overkamp K.M."/>
            <person name="Park H.-S."/>
            <person name="Perrone G."/>
            <person name="Piumi F."/>
            <person name="Punt P.J."/>
            <person name="Ram A.F."/>
            <person name="Ramon A."/>
            <person name="Rauscher S."/>
            <person name="Record E."/>
            <person name="Riano-Pachon D.M."/>
            <person name="Robert V."/>
            <person name="Roehrig J."/>
            <person name="Ruller R."/>
            <person name="Salamov A."/>
            <person name="Salih N.S."/>
            <person name="Samson R.A."/>
            <person name="Sandor E."/>
            <person name="Sanguinetti M."/>
            <person name="Schuetze T."/>
            <person name="Sepcic K."/>
            <person name="Shelest E."/>
            <person name="Sherlock G."/>
            <person name="Sophianopoulou V."/>
            <person name="Squina F.M."/>
            <person name="Sun H."/>
            <person name="Susca A."/>
            <person name="Todd R.B."/>
            <person name="Tsang A."/>
            <person name="Unkles S.E."/>
            <person name="van de Wiele N."/>
            <person name="van Rossen-Uffink D."/>
            <person name="Oliveira J.V."/>
            <person name="Vesth T.C."/>
            <person name="Visser J."/>
            <person name="Yu J.-H."/>
            <person name="Zhou M."/>
            <person name="Andersen M.R."/>
            <person name="Archer D.B."/>
            <person name="Baker S.E."/>
            <person name="Benoit I."/>
            <person name="Brakhage A.A."/>
            <person name="Braus G.H."/>
            <person name="Fischer R."/>
            <person name="Frisvad J.C."/>
            <person name="Goldman G.H."/>
            <person name="Houbraken J."/>
            <person name="Oakley B."/>
            <person name="Pocsi I."/>
            <person name="Scazzocchio C."/>
            <person name="Seiboth B."/>
            <person name="vanKuyk P.A."/>
            <person name="Wortman J."/>
            <person name="Dyer P.S."/>
            <person name="Grigoriev I.V."/>
        </authorList>
    </citation>
    <scope>NUCLEOTIDE SEQUENCE [LARGE SCALE GENOMIC DNA]</scope>
    <source>
        <strain evidence="3">ITEM 5010</strain>
    </source>
</reference>
<dbReference type="EMBL" id="KV907570">
    <property type="protein sequence ID" value="OOF90190.1"/>
    <property type="molecule type" value="Genomic_DNA"/>
</dbReference>
<evidence type="ECO:0000313" key="3">
    <source>
        <dbReference type="Proteomes" id="UP000188318"/>
    </source>
</evidence>